<dbReference type="GO" id="GO:0046872">
    <property type="term" value="F:metal ion binding"/>
    <property type="evidence" value="ECO:0007669"/>
    <property type="project" value="InterPro"/>
</dbReference>
<dbReference type="InterPro" id="IPR007863">
    <property type="entry name" value="Peptidase_M16_C"/>
</dbReference>
<dbReference type="Gene3D" id="3.30.830.10">
    <property type="entry name" value="Metalloenzyme, LuxS/M16 peptidase-like"/>
    <property type="match status" value="1"/>
</dbReference>
<dbReference type="GO" id="GO:0008233">
    <property type="term" value="F:peptidase activity"/>
    <property type="evidence" value="ECO:0007669"/>
    <property type="project" value="UniProtKB-KW"/>
</dbReference>
<protein>
    <submittedName>
        <fullName evidence="2">Zinc protease</fullName>
    </submittedName>
</protein>
<proteinExistence type="predicted"/>
<sequence>MLMMEGSKYAEQLPIGLEKVIRTVSSETVKHFYKKWYHLCNMAVIVVGDFSDTQVIFTGYSYEGLSELVESEYFSCSMRPTIAGEIGVFGYRPFVLMDMLAGKRAEVGTKIGAYMRTFYSDCSPSDLETTLQLVLVYQLFTTNLTPGEEDVKIVMQMVEEAVSAQDRDPYIAFTNRVKELNYGNSYFFRV</sequence>
<dbReference type="Proteomes" id="UP000501690">
    <property type="component" value="Linkage Group LG1"/>
</dbReference>
<dbReference type="GO" id="GO:0006508">
    <property type="term" value="P:proteolysis"/>
    <property type="evidence" value="ECO:0007669"/>
    <property type="project" value="UniProtKB-KW"/>
</dbReference>
<accession>A0A4D6KRR1</accession>
<reference evidence="2 3" key="1">
    <citation type="submission" date="2019-04" db="EMBL/GenBank/DDBJ databases">
        <title>An improved genome assembly and genetic linkage map for asparagus bean, Vigna unguiculata ssp. sesquipedialis.</title>
        <authorList>
            <person name="Xia Q."/>
            <person name="Zhang R."/>
            <person name="Dong Y."/>
        </authorList>
    </citation>
    <scope>NUCLEOTIDE SEQUENCE [LARGE SCALE GENOMIC DNA]</scope>
    <source>
        <tissue evidence="2">Leaf</tissue>
    </source>
</reference>
<keyword evidence="2" id="KW-0378">Hydrolase</keyword>
<dbReference type="SUPFAM" id="SSF63411">
    <property type="entry name" value="LuxS/MPP-like metallohydrolase"/>
    <property type="match status" value="1"/>
</dbReference>
<dbReference type="InterPro" id="IPR011249">
    <property type="entry name" value="Metalloenz_LuxS/M16"/>
</dbReference>
<name>A0A4D6KRR1_VIGUN</name>
<dbReference type="EMBL" id="CP039345">
    <property type="protein sequence ID" value="QCD79225.1"/>
    <property type="molecule type" value="Genomic_DNA"/>
</dbReference>
<keyword evidence="2" id="KW-0645">Protease</keyword>
<organism evidence="2 3">
    <name type="scientific">Vigna unguiculata</name>
    <name type="common">Cowpea</name>
    <dbReference type="NCBI Taxonomy" id="3917"/>
    <lineage>
        <taxon>Eukaryota</taxon>
        <taxon>Viridiplantae</taxon>
        <taxon>Streptophyta</taxon>
        <taxon>Embryophyta</taxon>
        <taxon>Tracheophyta</taxon>
        <taxon>Spermatophyta</taxon>
        <taxon>Magnoliopsida</taxon>
        <taxon>eudicotyledons</taxon>
        <taxon>Gunneridae</taxon>
        <taxon>Pentapetalae</taxon>
        <taxon>rosids</taxon>
        <taxon>fabids</taxon>
        <taxon>Fabales</taxon>
        <taxon>Fabaceae</taxon>
        <taxon>Papilionoideae</taxon>
        <taxon>50 kb inversion clade</taxon>
        <taxon>NPAAA clade</taxon>
        <taxon>indigoferoid/millettioid clade</taxon>
        <taxon>Phaseoleae</taxon>
        <taxon>Vigna</taxon>
    </lineage>
</organism>
<keyword evidence="3" id="KW-1185">Reference proteome</keyword>
<evidence type="ECO:0000313" key="2">
    <source>
        <dbReference type="EMBL" id="QCD79225.1"/>
    </source>
</evidence>
<dbReference type="Pfam" id="PF05193">
    <property type="entry name" value="Peptidase_M16_C"/>
    <property type="match status" value="1"/>
</dbReference>
<evidence type="ECO:0000313" key="3">
    <source>
        <dbReference type="Proteomes" id="UP000501690"/>
    </source>
</evidence>
<feature type="domain" description="Peptidase M16 C-terminal" evidence="1">
    <location>
        <begin position="24"/>
        <end position="55"/>
    </location>
</feature>
<gene>
    <name evidence="2" type="ORF">DEO72_LG1g2864</name>
</gene>
<evidence type="ECO:0000259" key="1">
    <source>
        <dbReference type="Pfam" id="PF05193"/>
    </source>
</evidence>
<dbReference type="AlphaFoldDB" id="A0A4D6KRR1"/>